<protein>
    <submittedName>
        <fullName evidence="1">Uncharacterized protein</fullName>
    </submittedName>
</protein>
<dbReference type="Proteomes" id="UP000193009">
    <property type="component" value="Unassembled WGS sequence"/>
</dbReference>
<dbReference type="EMBL" id="MSBD01000048">
    <property type="protein sequence ID" value="ORN26192.1"/>
    <property type="molecule type" value="Genomic_DNA"/>
</dbReference>
<accession>A0A1X1FDD8</accession>
<evidence type="ECO:0000313" key="1">
    <source>
        <dbReference type="EMBL" id="ORN26192.1"/>
    </source>
</evidence>
<sequence length="131" mass="15640">MMSNQYMSKDELKELFEKEDLHITKSVVILLKQSGRYATRAKNLHDKSQLEACENSRAKYIYEAIEVADMEKKQHWRLLEDKMHYLHELNDQYGDVDFVNNLDDLKKLMLIYRLEDMAVNQQKNEALELVE</sequence>
<dbReference type="AlphaFoldDB" id="A0A1X1FDD8"/>
<dbReference type="STRING" id="152331.FAM21731_02170"/>
<evidence type="ECO:0000313" key="2">
    <source>
        <dbReference type="Proteomes" id="UP000193009"/>
    </source>
</evidence>
<organism evidence="1 2">
    <name type="scientific">Lentilactobacillus parabuchneri</name>
    <dbReference type="NCBI Taxonomy" id="152331"/>
    <lineage>
        <taxon>Bacteria</taxon>
        <taxon>Bacillati</taxon>
        <taxon>Bacillota</taxon>
        <taxon>Bacilli</taxon>
        <taxon>Lactobacillales</taxon>
        <taxon>Lactobacillaceae</taxon>
        <taxon>Lentilactobacillus</taxon>
    </lineage>
</organism>
<dbReference type="RefSeq" id="WP_133286482.1">
    <property type="nucleotide sequence ID" value="NZ_CP018796.1"/>
</dbReference>
<keyword evidence="2" id="KW-1185">Reference proteome</keyword>
<dbReference type="OrthoDB" id="2329177at2"/>
<gene>
    <name evidence="1" type="ORF">FAM23169_02092</name>
</gene>
<reference evidence="1 2" key="1">
    <citation type="journal article" date="2017" name="Front. Microbiol.">
        <title>The Histidine Decarboxylase Gene Cluster of Lactobacillus parabuchneri Was Gained by Horizontal Gene Transfer and Is Mobile within the Species.</title>
        <authorList>
            <person name="Wuthrich D."/>
            <person name="Berthoud H."/>
            <person name="Wechsler D."/>
            <person name="Eugster E."/>
            <person name="Irmler S."/>
            <person name="Bruggmann R."/>
        </authorList>
    </citation>
    <scope>NUCLEOTIDE SEQUENCE [LARGE SCALE GENOMIC DNA]</scope>
    <source>
        <strain evidence="1 2">FAM23169</strain>
    </source>
</reference>
<comment type="caution">
    <text evidence="1">The sequence shown here is derived from an EMBL/GenBank/DDBJ whole genome shotgun (WGS) entry which is preliminary data.</text>
</comment>
<proteinExistence type="predicted"/>
<dbReference type="KEGG" id="lpar:FAM21731_02170"/>
<name>A0A1X1FDD8_9LACO</name>